<dbReference type="Proteomes" id="UP001158576">
    <property type="component" value="Chromosome 2"/>
</dbReference>
<evidence type="ECO:0000313" key="3">
    <source>
        <dbReference type="Proteomes" id="UP001158576"/>
    </source>
</evidence>
<accession>A0ABN7T6G5</accession>
<evidence type="ECO:0000313" key="2">
    <source>
        <dbReference type="EMBL" id="CAG5111271.1"/>
    </source>
</evidence>
<dbReference type="EMBL" id="OU015567">
    <property type="protein sequence ID" value="CAG5111271.1"/>
    <property type="molecule type" value="Genomic_DNA"/>
</dbReference>
<protein>
    <submittedName>
        <fullName evidence="2">Oidioi.mRNA.OKI2018_I69.chr2.g5595.t1.cds</fullName>
    </submittedName>
</protein>
<organism evidence="2 3">
    <name type="scientific">Oikopleura dioica</name>
    <name type="common">Tunicate</name>
    <dbReference type="NCBI Taxonomy" id="34765"/>
    <lineage>
        <taxon>Eukaryota</taxon>
        <taxon>Metazoa</taxon>
        <taxon>Chordata</taxon>
        <taxon>Tunicata</taxon>
        <taxon>Appendicularia</taxon>
        <taxon>Copelata</taxon>
        <taxon>Oikopleuridae</taxon>
        <taxon>Oikopleura</taxon>
    </lineage>
</organism>
<keyword evidence="1" id="KW-0175">Coiled coil</keyword>
<gene>
    <name evidence="2" type="ORF">OKIOD_LOCUS14360</name>
</gene>
<proteinExistence type="predicted"/>
<keyword evidence="3" id="KW-1185">Reference proteome</keyword>
<sequence>MHFPFVNSTKIIKESPEMGCIQSRKEKSTETPPFYIEQEKIDPNEAGYLADDDMSKWSVLRLENEKIERDANSKRRKRRQLQAAKDLQIQLEQQLDDFSFQTEY</sequence>
<name>A0ABN7T6G5_OIKDI</name>
<feature type="coiled-coil region" evidence="1">
    <location>
        <begin position="64"/>
        <end position="97"/>
    </location>
</feature>
<reference evidence="2 3" key="1">
    <citation type="submission" date="2021-04" db="EMBL/GenBank/DDBJ databases">
        <authorList>
            <person name="Bliznina A."/>
        </authorList>
    </citation>
    <scope>NUCLEOTIDE SEQUENCE [LARGE SCALE GENOMIC DNA]</scope>
</reference>
<evidence type="ECO:0000256" key="1">
    <source>
        <dbReference type="SAM" id="Coils"/>
    </source>
</evidence>